<gene>
    <name evidence="16" type="ORF">GCM10009433_23420</name>
</gene>
<dbReference type="InterPro" id="IPR000531">
    <property type="entry name" value="Beta-barrel_TonB"/>
</dbReference>
<keyword evidence="7" id="KW-0406">Ion transport</keyword>
<dbReference type="InterPro" id="IPR008969">
    <property type="entry name" value="CarboxyPept-like_regulatory"/>
</dbReference>
<evidence type="ECO:0000256" key="13">
    <source>
        <dbReference type="SAM" id="SignalP"/>
    </source>
</evidence>
<evidence type="ECO:0000256" key="5">
    <source>
        <dbReference type="ARBA" id="ARBA00022692"/>
    </source>
</evidence>
<dbReference type="InterPro" id="IPR039426">
    <property type="entry name" value="TonB-dep_rcpt-like"/>
</dbReference>
<keyword evidence="4" id="KW-0410">Iron transport</keyword>
<evidence type="ECO:0000256" key="6">
    <source>
        <dbReference type="ARBA" id="ARBA00023004"/>
    </source>
</evidence>
<reference evidence="16 17" key="1">
    <citation type="journal article" date="2019" name="Int. J. Syst. Evol. Microbiol.">
        <title>The Global Catalogue of Microorganisms (GCM) 10K type strain sequencing project: providing services to taxonomists for standard genome sequencing and annotation.</title>
        <authorList>
            <consortium name="The Broad Institute Genomics Platform"/>
            <consortium name="The Broad Institute Genome Sequencing Center for Infectious Disease"/>
            <person name="Wu L."/>
            <person name="Ma J."/>
        </authorList>
    </citation>
    <scope>NUCLEOTIDE SEQUENCE [LARGE SCALE GENOMIC DNA]</scope>
    <source>
        <strain evidence="16 17">JCM 16231</strain>
    </source>
</reference>
<keyword evidence="2 11" id="KW-0813">Transport</keyword>
<evidence type="ECO:0000313" key="16">
    <source>
        <dbReference type="EMBL" id="GAA0762767.1"/>
    </source>
</evidence>
<dbReference type="SUPFAM" id="SSF49464">
    <property type="entry name" value="Carboxypeptidase regulatory domain-like"/>
    <property type="match status" value="1"/>
</dbReference>
<sequence>MKQNANWIFLFVFALISQVSFAQNQEVTGTVVDNTGLPLPGVNVIEKGTTNGTQTNFDGEFTLQVDNDAILVFSYLGMKEQQVTVGNKTSLDITLQPDTGQLDEVVVTALGIKREKKSLGYATQEVGGNEVSDVATQNFTNALSGKVAGLKVKSSGTMGGSTNVVIRGNASLTGSNQALFVVDGTPIINQNSNTNAQRTGGGGYDYGNAAADINPDDIESINVLRGAAASALYGERAANGVIIIETKRGQKNKGIGVTVRSSVMFSNADDETLPNYQQKYGAGYGPYYQSEDGYFNLSDVNGDGVLDETTPFTEDASFGAAFDPDRMIYQWNSIYPELDTYQQASPWDAAEYTPNDIWETGYTMINSVALDGGTDKSTYRVGFTNLDQEGALPNSSITRNNIKFSASHDLTDKFSVNSNFNFIKTDGKGRYGTGYDALNVMQSFRQWNQSNVDLYKQRDAYFATGSNITWNPNGPNNLTPIYTDNPYFTRYENYQTDTRNRYFGNINLNYQISDVFSVLGRFTFDTYSELQEERKNVGSVGVSGYSRFDNRVAEYNYDLILNFNKDLTDDLNLDGNVGFNLRRNEQSSIRASTNGGLNAPDFFALSNSKDPLNPPSEYEADQMLDGIFARASLGYLNTYYMEATMRRDRSSTLPSSDNTYYYPSISTSVLLSNIIDKDWLSFAKFRANYAQVGSGTDPYRVFNTYLVSAPFDGQGVASLNGTLNNLELKSETSKSFEVGLESSFIDNRLSVDFSYYNTRTEDQITPVPVSNATGYTRKLLNAGEIENKGFEVLLSGKPLQMDDFNWNVSVNWSRNRNEVISLTDGVDNLQLASLQGGVSINAAPGQPYGAIRGTDYVYDDNGSKIVNSDGYYETTDSNNNVIGNIQPDWNAGITNSFRYKNFRFSFLIDIQEGGDIFSLDTWYGMATGVYDVTAGINDLGNEMRAPLTGGADSGGIILPGVNADGSQNETRVPFDTYANPYGYARDANKGHVYDASYIKLRELSLTYDFSDKILEKLPFTNASISFIGRNLWIIDKNLPYSDPEAGLSSGNVQGYQSGAYPAMKQYGLNLRFNF</sequence>
<dbReference type="RefSeq" id="WP_224454530.1">
    <property type="nucleotide sequence ID" value="NZ_BAAAGG010000022.1"/>
</dbReference>
<evidence type="ECO:0000256" key="4">
    <source>
        <dbReference type="ARBA" id="ARBA00022496"/>
    </source>
</evidence>
<comment type="caution">
    <text evidence="16">The sequence shown here is derived from an EMBL/GenBank/DDBJ whole genome shotgun (WGS) entry which is preliminary data.</text>
</comment>
<comment type="subcellular location">
    <subcellularLocation>
        <location evidence="1 11">Cell outer membrane</location>
        <topology evidence="1 11">Multi-pass membrane protein</topology>
    </subcellularLocation>
</comment>
<dbReference type="Gene3D" id="2.40.170.20">
    <property type="entry name" value="TonB-dependent receptor, beta-barrel domain"/>
    <property type="match status" value="1"/>
</dbReference>
<dbReference type="Proteomes" id="UP001500185">
    <property type="component" value="Unassembled WGS sequence"/>
</dbReference>
<evidence type="ECO:0000259" key="14">
    <source>
        <dbReference type="Pfam" id="PF00593"/>
    </source>
</evidence>
<dbReference type="NCBIfam" id="TIGR04057">
    <property type="entry name" value="SusC_RagA_signa"/>
    <property type="match status" value="1"/>
</dbReference>
<evidence type="ECO:0000256" key="9">
    <source>
        <dbReference type="ARBA" id="ARBA00023136"/>
    </source>
</evidence>
<evidence type="ECO:0000256" key="8">
    <source>
        <dbReference type="ARBA" id="ARBA00023077"/>
    </source>
</evidence>
<dbReference type="InterPro" id="IPR023996">
    <property type="entry name" value="TonB-dep_OMP_SusC/RagA"/>
</dbReference>
<keyword evidence="13" id="KW-0732">Signal</keyword>
<dbReference type="Pfam" id="PF07715">
    <property type="entry name" value="Plug"/>
    <property type="match status" value="1"/>
</dbReference>
<protein>
    <submittedName>
        <fullName evidence="16">SusC/RagA family TonB-linked outer membrane protein</fullName>
    </submittedName>
</protein>
<name>A0ABN1KDP9_9FLAO</name>
<evidence type="ECO:0000256" key="10">
    <source>
        <dbReference type="ARBA" id="ARBA00023237"/>
    </source>
</evidence>
<keyword evidence="8 12" id="KW-0798">TonB box</keyword>
<dbReference type="Pfam" id="PF13715">
    <property type="entry name" value="CarbopepD_reg_2"/>
    <property type="match status" value="1"/>
</dbReference>
<evidence type="ECO:0000313" key="17">
    <source>
        <dbReference type="Proteomes" id="UP001500185"/>
    </source>
</evidence>
<keyword evidence="9 11" id="KW-0472">Membrane</keyword>
<keyword evidence="3 11" id="KW-1134">Transmembrane beta strand</keyword>
<evidence type="ECO:0000259" key="15">
    <source>
        <dbReference type="Pfam" id="PF07715"/>
    </source>
</evidence>
<comment type="similarity">
    <text evidence="11 12">Belongs to the TonB-dependent receptor family.</text>
</comment>
<dbReference type="InterPro" id="IPR037066">
    <property type="entry name" value="Plug_dom_sf"/>
</dbReference>
<dbReference type="EMBL" id="BAAAGG010000022">
    <property type="protein sequence ID" value="GAA0762767.1"/>
    <property type="molecule type" value="Genomic_DNA"/>
</dbReference>
<organism evidence="16 17">
    <name type="scientific">Psychroflexus lacisalsi</name>
    <dbReference type="NCBI Taxonomy" id="503928"/>
    <lineage>
        <taxon>Bacteria</taxon>
        <taxon>Pseudomonadati</taxon>
        <taxon>Bacteroidota</taxon>
        <taxon>Flavobacteriia</taxon>
        <taxon>Flavobacteriales</taxon>
        <taxon>Flavobacteriaceae</taxon>
        <taxon>Psychroflexus</taxon>
    </lineage>
</organism>
<evidence type="ECO:0000256" key="2">
    <source>
        <dbReference type="ARBA" id="ARBA00022448"/>
    </source>
</evidence>
<dbReference type="NCBIfam" id="TIGR04056">
    <property type="entry name" value="OMP_RagA_SusC"/>
    <property type="match status" value="1"/>
</dbReference>
<feature type="domain" description="TonB-dependent receptor plug" evidence="15">
    <location>
        <begin position="116"/>
        <end position="241"/>
    </location>
</feature>
<dbReference type="Gene3D" id="2.170.130.10">
    <property type="entry name" value="TonB-dependent receptor, plug domain"/>
    <property type="match status" value="1"/>
</dbReference>
<keyword evidence="6" id="KW-0408">Iron</keyword>
<dbReference type="PANTHER" id="PTHR32552">
    <property type="entry name" value="FERRICHROME IRON RECEPTOR-RELATED"/>
    <property type="match status" value="1"/>
</dbReference>
<proteinExistence type="inferred from homology"/>
<evidence type="ECO:0000256" key="1">
    <source>
        <dbReference type="ARBA" id="ARBA00004571"/>
    </source>
</evidence>
<keyword evidence="5 11" id="KW-0812">Transmembrane</keyword>
<accession>A0ABN1KDP9</accession>
<dbReference type="InterPro" id="IPR023997">
    <property type="entry name" value="TonB-dep_OMP_SusC/RagA_CS"/>
</dbReference>
<dbReference type="InterPro" id="IPR012910">
    <property type="entry name" value="Plug_dom"/>
</dbReference>
<evidence type="ECO:0000256" key="3">
    <source>
        <dbReference type="ARBA" id="ARBA00022452"/>
    </source>
</evidence>
<evidence type="ECO:0000256" key="11">
    <source>
        <dbReference type="PROSITE-ProRule" id="PRU01360"/>
    </source>
</evidence>
<evidence type="ECO:0000256" key="12">
    <source>
        <dbReference type="RuleBase" id="RU003357"/>
    </source>
</evidence>
<dbReference type="Pfam" id="PF00593">
    <property type="entry name" value="TonB_dep_Rec_b-barrel"/>
    <property type="match status" value="1"/>
</dbReference>
<dbReference type="InterPro" id="IPR036942">
    <property type="entry name" value="Beta-barrel_TonB_sf"/>
</dbReference>
<dbReference type="Gene3D" id="2.60.40.1120">
    <property type="entry name" value="Carboxypeptidase-like, regulatory domain"/>
    <property type="match status" value="1"/>
</dbReference>
<dbReference type="PANTHER" id="PTHR32552:SF81">
    <property type="entry name" value="TONB-DEPENDENT OUTER MEMBRANE RECEPTOR"/>
    <property type="match status" value="1"/>
</dbReference>
<dbReference type="PROSITE" id="PS52016">
    <property type="entry name" value="TONB_DEPENDENT_REC_3"/>
    <property type="match status" value="1"/>
</dbReference>
<keyword evidence="17" id="KW-1185">Reference proteome</keyword>
<dbReference type="SUPFAM" id="SSF56935">
    <property type="entry name" value="Porins"/>
    <property type="match status" value="1"/>
</dbReference>
<feature type="signal peptide" evidence="13">
    <location>
        <begin position="1"/>
        <end position="22"/>
    </location>
</feature>
<evidence type="ECO:0000256" key="7">
    <source>
        <dbReference type="ARBA" id="ARBA00023065"/>
    </source>
</evidence>
<feature type="chain" id="PRO_5046138137" evidence="13">
    <location>
        <begin position="23"/>
        <end position="1074"/>
    </location>
</feature>
<keyword evidence="10 11" id="KW-0998">Cell outer membrane</keyword>
<feature type="domain" description="TonB-dependent receptor-like beta-barrel" evidence="14">
    <location>
        <begin position="453"/>
        <end position="889"/>
    </location>
</feature>